<protein>
    <recommendedName>
        <fullName evidence="5">DUF3060 domain-containing protein</fullName>
    </recommendedName>
</protein>
<feature type="signal peptide" evidence="2">
    <location>
        <begin position="1"/>
        <end position="22"/>
    </location>
</feature>
<name>A0A844XZC4_9SPHN</name>
<evidence type="ECO:0000256" key="2">
    <source>
        <dbReference type="SAM" id="SignalP"/>
    </source>
</evidence>
<evidence type="ECO:0008006" key="5">
    <source>
        <dbReference type="Google" id="ProtNLM"/>
    </source>
</evidence>
<comment type="caution">
    <text evidence="3">The sequence shown here is derived from an EMBL/GenBank/DDBJ whole genome shotgun (WGS) entry which is preliminary data.</text>
</comment>
<evidence type="ECO:0000313" key="4">
    <source>
        <dbReference type="Proteomes" id="UP000444185"/>
    </source>
</evidence>
<keyword evidence="2" id="KW-0732">Signal</keyword>
<evidence type="ECO:0000256" key="1">
    <source>
        <dbReference type="SAM" id="MobiDB-lite"/>
    </source>
</evidence>
<dbReference type="PROSITE" id="PS51257">
    <property type="entry name" value="PROKAR_LIPOPROTEIN"/>
    <property type="match status" value="1"/>
</dbReference>
<feature type="region of interest" description="Disordered" evidence="1">
    <location>
        <begin position="23"/>
        <end position="56"/>
    </location>
</feature>
<dbReference type="AlphaFoldDB" id="A0A844XZC4"/>
<keyword evidence="4" id="KW-1185">Reference proteome</keyword>
<dbReference type="RefSeq" id="WP_160607029.1">
    <property type="nucleotide sequence ID" value="NZ_WTYF01000004.1"/>
</dbReference>
<dbReference type="EMBL" id="WTYF01000004">
    <property type="protein sequence ID" value="MXO50433.1"/>
    <property type="molecule type" value="Genomic_DNA"/>
</dbReference>
<dbReference type="OrthoDB" id="7407602at2"/>
<reference evidence="3 4" key="1">
    <citation type="submission" date="2019-12" db="EMBL/GenBank/DDBJ databases">
        <title>Genomic-based taxomic classification of the family Erythrobacteraceae.</title>
        <authorList>
            <person name="Xu L."/>
        </authorList>
    </citation>
    <scope>NUCLEOTIDE SEQUENCE [LARGE SCALE GENOMIC DNA]</scope>
    <source>
        <strain evidence="3 4">DSM 16225</strain>
    </source>
</reference>
<accession>A0A844XZC4</accession>
<feature type="chain" id="PRO_5032935140" description="DUF3060 domain-containing protein" evidence="2">
    <location>
        <begin position="23"/>
        <end position="178"/>
    </location>
</feature>
<sequence>MKRIVLTAAVLLVAACSGQQSSEESAEDFASRIGSDSTAARDNPQAAAEMPNTAQAVPPAGADVTALQQLRDIGGVDLGQRDGGCTFMEGNREMIIASGSNDRALPGKAVIRVGGGLTVLDAPPGGLSAIRAGTTFTGEGVTVQVAPAAGDAASRPANVSVTGADGKSATYSGKWICA</sequence>
<organism evidence="3 4">
    <name type="scientific">Qipengyuania gaetbuli</name>
    <dbReference type="NCBI Taxonomy" id="266952"/>
    <lineage>
        <taxon>Bacteria</taxon>
        <taxon>Pseudomonadati</taxon>
        <taxon>Pseudomonadota</taxon>
        <taxon>Alphaproteobacteria</taxon>
        <taxon>Sphingomonadales</taxon>
        <taxon>Erythrobacteraceae</taxon>
        <taxon>Qipengyuania</taxon>
    </lineage>
</organism>
<gene>
    <name evidence="3" type="ORF">GRI42_03830</name>
</gene>
<proteinExistence type="predicted"/>
<evidence type="ECO:0000313" key="3">
    <source>
        <dbReference type="EMBL" id="MXO50433.1"/>
    </source>
</evidence>
<dbReference type="Proteomes" id="UP000444185">
    <property type="component" value="Unassembled WGS sequence"/>
</dbReference>